<organism evidence="1 2">
    <name type="scientific">Lutimaribacter degradans</name>
    <dbReference type="NCBI Taxonomy" id="2945989"/>
    <lineage>
        <taxon>Bacteria</taxon>
        <taxon>Pseudomonadati</taxon>
        <taxon>Pseudomonadota</taxon>
        <taxon>Alphaproteobacteria</taxon>
        <taxon>Rhodobacterales</taxon>
        <taxon>Roseobacteraceae</taxon>
        <taxon>Lutimaribacter</taxon>
    </lineage>
</organism>
<evidence type="ECO:0000313" key="1">
    <source>
        <dbReference type="EMBL" id="MCM2562313.1"/>
    </source>
</evidence>
<keyword evidence="2" id="KW-1185">Reference proteome</keyword>
<reference evidence="1" key="1">
    <citation type="submission" date="2022-06" db="EMBL/GenBank/DDBJ databases">
        <title>Lutimaribacter sp. EGI FJ00013, a novel bacterium isolated from a salt lake sediment enrichment.</title>
        <authorList>
            <person name="Gao L."/>
            <person name="Fang B.-Z."/>
            <person name="Li W.-J."/>
        </authorList>
    </citation>
    <scope>NUCLEOTIDE SEQUENCE</scope>
    <source>
        <strain evidence="1">EGI FJ00013</strain>
    </source>
</reference>
<evidence type="ECO:0000313" key="2">
    <source>
        <dbReference type="Proteomes" id="UP001203036"/>
    </source>
</evidence>
<protein>
    <submittedName>
        <fullName evidence="1">Uncharacterized protein</fullName>
    </submittedName>
</protein>
<gene>
    <name evidence="1" type="ORF">M8744_09155</name>
</gene>
<dbReference type="Proteomes" id="UP001203036">
    <property type="component" value="Unassembled WGS sequence"/>
</dbReference>
<comment type="caution">
    <text evidence="1">The sequence shown here is derived from an EMBL/GenBank/DDBJ whole genome shotgun (WGS) entry which is preliminary data.</text>
</comment>
<sequence>MTWIHKIRPKLRHILVVAIAAVVVGAGTAAYWALPSLVSEDRLRRALTAHAAIWSGGEVHLPADTAVSSVRGRVITLENAKFGGTFGGAEWQLGVAAIKATVRVLPLLWGKLEIETLTLEAPHLRLVDHDESAMAALRDLRADKPDLPKPEGEVIVTNASFVYEGSAGRRVGFDGMDLRIAAEPGSTAVLLSGTLPAGRGRLHVQGRLDDPVAVLSGSGSNARLALSGAATADDAGTPPPQPQPDMPGAAKETPIISGLRRIAAVVGLTGAGRIAIEGRVSAMPRTLGVADARVSFGGLLGEGDMTIALTGQKPPVDQLDDVVRGAAAAWRDAATSIAAGAWRDAPVTLDWLAPLEVTLAARLRDSRLAGQSVEARRIRLHAQDGRARLEVAAAGDLGRLRGDLMLDAVPSGGPPQVAVNGRLESVDMGATGRTLLLLAPPPLVSPPPMPEGTLDADIDLATRGATLGAMVTALDGAIKAEARDGSVAGADLAMTLEGLADGRKIMTERDGPLIPSAGRTEFDTAEGRIDFGPGVARISMFRIRGGRYDIDMLGEADLGIGAIRGDGQARLLDDLADDADASPIVDLPFGLGGTLAAPVVAAGVPRSGDELTSGAAAEGEVE</sequence>
<accession>A0ACC5ZVD5</accession>
<name>A0ACC5ZVD5_9RHOB</name>
<proteinExistence type="predicted"/>
<dbReference type="EMBL" id="JAMQGO010000005">
    <property type="protein sequence ID" value="MCM2562313.1"/>
    <property type="molecule type" value="Genomic_DNA"/>
</dbReference>